<proteinExistence type="inferred from homology"/>
<dbReference type="PANTHER" id="PTHR43669:SF14">
    <property type="entry name" value="OXIDOREDUCTASE"/>
    <property type="match status" value="1"/>
</dbReference>
<dbReference type="SUPFAM" id="SSF51735">
    <property type="entry name" value="NAD(P)-binding Rossmann-fold domains"/>
    <property type="match status" value="1"/>
</dbReference>
<dbReference type="Proteomes" id="UP000199286">
    <property type="component" value="Unassembled WGS sequence"/>
</dbReference>
<dbReference type="NCBIfam" id="NF009466">
    <property type="entry name" value="PRK12826.1-2"/>
    <property type="match status" value="1"/>
</dbReference>
<dbReference type="PROSITE" id="PS00061">
    <property type="entry name" value="ADH_SHORT"/>
    <property type="match status" value="1"/>
</dbReference>
<keyword evidence="2" id="KW-0560">Oxidoreductase</keyword>
<reference evidence="4 5" key="1">
    <citation type="submission" date="2016-10" db="EMBL/GenBank/DDBJ databases">
        <authorList>
            <person name="de Groot N.N."/>
        </authorList>
    </citation>
    <scope>NUCLEOTIDE SEQUENCE [LARGE SCALE GENOMIC DNA]</scope>
    <source>
        <strain evidence="4 5">DSM 26880</strain>
    </source>
</reference>
<dbReference type="STRING" id="321339.SAMN05444340_11358"/>
<protein>
    <submittedName>
        <fullName evidence="4">Glucose 1-dehydrogenase</fullName>
    </submittedName>
</protein>
<dbReference type="SMART" id="SM00822">
    <property type="entry name" value="PKS_KR"/>
    <property type="match status" value="1"/>
</dbReference>
<evidence type="ECO:0000259" key="3">
    <source>
        <dbReference type="SMART" id="SM00822"/>
    </source>
</evidence>
<dbReference type="EMBL" id="FNPF01000013">
    <property type="protein sequence ID" value="SDY64720.1"/>
    <property type="molecule type" value="Genomic_DNA"/>
</dbReference>
<evidence type="ECO:0000313" key="4">
    <source>
        <dbReference type="EMBL" id="SDY64720.1"/>
    </source>
</evidence>
<dbReference type="PRINTS" id="PR00080">
    <property type="entry name" value="SDRFAMILY"/>
</dbReference>
<feature type="domain" description="Ketoreductase" evidence="3">
    <location>
        <begin position="9"/>
        <end position="210"/>
    </location>
</feature>
<comment type="similarity">
    <text evidence="1">Belongs to the short-chain dehydrogenases/reductases (SDR) family.</text>
</comment>
<dbReference type="InterPro" id="IPR036291">
    <property type="entry name" value="NAD(P)-bd_dom_sf"/>
</dbReference>
<gene>
    <name evidence="4" type="ORF">SAMN05444340_11358</name>
</gene>
<dbReference type="InterPro" id="IPR002347">
    <property type="entry name" value="SDR_fam"/>
</dbReference>
<dbReference type="AlphaFoldDB" id="A0A1H3LK95"/>
<dbReference type="GO" id="GO:0016491">
    <property type="term" value="F:oxidoreductase activity"/>
    <property type="evidence" value="ECO:0007669"/>
    <property type="project" value="UniProtKB-KW"/>
</dbReference>
<dbReference type="OrthoDB" id="20590at2"/>
<dbReference type="NCBIfam" id="NF005559">
    <property type="entry name" value="PRK07231.1"/>
    <property type="match status" value="1"/>
</dbReference>
<evidence type="ECO:0000256" key="2">
    <source>
        <dbReference type="ARBA" id="ARBA00023002"/>
    </source>
</evidence>
<sequence length="267" mass="28245">MTDILLTGQRAVVTGASSGIGAATARALASAGAAVVLTYRSKEEDAEAVADEARREGATMHVVQADISKPEDCTRLFDETDRLLGGVDILVANAGVQKDAAFAELSLKDWQTVLDVNLTGQFLCAQEAVRRFLAQGTVETSAAAGKIIFTSSVHQGIPWAGHVNYAAAKGGVKLLMQSMAQELSCEKIRVNAVAPGAIKTDINKEAWADEEAEKELLKLIPYGRVGVPEDVGRAVAWLASDASDYVVGTTLFIDGGMMLYPAFRDDG</sequence>
<accession>A0A1H3LK95</accession>
<dbReference type="Pfam" id="PF13561">
    <property type="entry name" value="adh_short_C2"/>
    <property type="match status" value="1"/>
</dbReference>
<dbReference type="InterPro" id="IPR057326">
    <property type="entry name" value="KR_dom"/>
</dbReference>
<dbReference type="FunFam" id="3.40.50.720:FF:000084">
    <property type="entry name" value="Short-chain dehydrogenase reductase"/>
    <property type="match status" value="1"/>
</dbReference>
<evidence type="ECO:0000256" key="1">
    <source>
        <dbReference type="ARBA" id="ARBA00006484"/>
    </source>
</evidence>
<dbReference type="RefSeq" id="WP_089884321.1">
    <property type="nucleotide sequence ID" value="NZ_FNPF01000013.1"/>
</dbReference>
<dbReference type="PANTHER" id="PTHR43669">
    <property type="entry name" value="5-KETO-D-GLUCONATE 5-REDUCTASE"/>
    <property type="match status" value="1"/>
</dbReference>
<dbReference type="InterPro" id="IPR020904">
    <property type="entry name" value="Sc_DH/Rdtase_CS"/>
</dbReference>
<name>A0A1H3LK95_9RHOB</name>
<organism evidence="4 5">
    <name type="scientific">Citreimonas salinaria</name>
    <dbReference type="NCBI Taxonomy" id="321339"/>
    <lineage>
        <taxon>Bacteria</taxon>
        <taxon>Pseudomonadati</taxon>
        <taxon>Pseudomonadota</taxon>
        <taxon>Alphaproteobacteria</taxon>
        <taxon>Rhodobacterales</taxon>
        <taxon>Roseobacteraceae</taxon>
        <taxon>Citreimonas</taxon>
    </lineage>
</organism>
<evidence type="ECO:0000313" key="5">
    <source>
        <dbReference type="Proteomes" id="UP000199286"/>
    </source>
</evidence>
<keyword evidence="5" id="KW-1185">Reference proteome</keyword>
<dbReference type="Gene3D" id="3.40.50.720">
    <property type="entry name" value="NAD(P)-binding Rossmann-like Domain"/>
    <property type="match status" value="1"/>
</dbReference>
<dbReference type="PRINTS" id="PR00081">
    <property type="entry name" value="GDHRDH"/>
</dbReference>